<evidence type="ECO:0000313" key="2">
    <source>
        <dbReference type="Proteomes" id="UP000076234"/>
    </source>
</evidence>
<dbReference type="KEGG" id="ster:AOA14_03840"/>
<protein>
    <submittedName>
        <fullName evidence="1">Uncharacterized protein</fullName>
    </submittedName>
</protein>
<dbReference type="Proteomes" id="UP000076234">
    <property type="component" value="Chromosome"/>
</dbReference>
<sequence>MAAQLIPHQRAEFLNNLRRDSTLAICNLTFQSVNIDCDCALLRCDVGNFSSDLGIVGGVKPGANQLNDVGAFAI</sequence>
<evidence type="ECO:0000313" key="1">
    <source>
        <dbReference type="EMBL" id="AMU93735.1"/>
    </source>
</evidence>
<organism evidence="1 2">
    <name type="scientific">Sphingopyxis terrae subsp. terrae NBRC 15098</name>
    <dbReference type="NCBI Taxonomy" id="1219058"/>
    <lineage>
        <taxon>Bacteria</taxon>
        <taxon>Pseudomonadati</taxon>
        <taxon>Pseudomonadota</taxon>
        <taxon>Alphaproteobacteria</taxon>
        <taxon>Sphingomonadales</taxon>
        <taxon>Sphingomonadaceae</taxon>
        <taxon>Sphingopyxis</taxon>
    </lineage>
</organism>
<dbReference type="EMBL" id="CP013342">
    <property type="protein sequence ID" value="AMU93735.1"/>
    <property type="molecule type" value="Genomic_DNA"/>
</dbReference>
<proteinExistence type="predicted"/>
<dbReference type="AlphaFoldDB" id="A0A142VWT7"/>
<dbReference type="STRING" id="1219058.AOA14_03840"/>
<name>A0A142VWT7_9SPHN</name>
<reference evidence="1 2" key="2">
    <citation type="journal article" date="2016" name="Genome Announc.">
        <title>Complete Genome Sequence of Sphingopyxis terrae Strain 203-1 (NBRC 111660), a Polyethylene Glycol Degrader.</title>
        <authorList>
            <person name="Ohtsubo Y."/>
            <person name="Nonoyama S."/>
            <person name="Nagata Y."/>
            <person name="Numata M."/>
            <person name="Tsuchikane K."/>
            <person name="Hosoyama A."/>
            <person name="Yamazoe A."/>
            <person name="Tsuda M."/>
            <person name="Fujita N."/>
            <person name="Kawai F."/>
        </authorList>
    </citation>
    <scope>NUCLEOTIDE SEQUENCE [LARGE SCALE GENOMIC DNA]</scope>
    <source>
        <strain evidence="1 2">203-1</strain>
    </source>
</reference>
<accession>A0A142VWT7</accession>
<gene>
    <name evidence="1" type="ORF">AOA14_03840</name>
</gene>
<reference evidence="2" key="1">
    <citation type="submission" date="2015-11" db="EMBL/GenBank/DDBJ databases">
        <title>Complete genome sequence of a polyethylene glycol-degrading strain Sphingopyxis terrae strain 203-1 (NBRC 15098).</title>
        <authorList>
            <person name="Yoshiyuki O."/>
            <person name="Shouta N."/>
            <person name="Nagata Y."/>
            <person name="Numata M."/>
            <person name="Tsuchikane K."/>
            <person name="Hosoyama A."/>
            <person name="Yamazoe A."/>
            <person name="Tsuda M."/>
            <person name="Fujita N."/>
            <person name="Kawai F."/>
        </authorList>
    </citation>
    <scope>NUCLEOTIDE SEQUENCE [LARGE SCALE GENOMIC DNA]</scope>
    <source>
        <strain evidence="2">203-1</strain>
    </source>
</reference>